<evidence type="ECO:0000313" key="3">
    <source>
        <dbReference type="EMBL" id="MBK1816678.1"/>
    </source>
</evidence>
<keyword evidence="4" id="KW-1185">Reference proteome</keyword>
<evidence type="ECO:0000256" key="2">
    <source>
        <dbReference type="SAM" id="Phobius"/>
    </source>
</evidence>
<feature type="region of interest" description="Disordered" evidence="1">
    <location>
        <begin position="240"/>
        <end position="274"/>
    </location>
</feature>
<comment type="caution">
    <text evidence="3">The sequence shown here is derived from an EMBL/GenBank/DDBJ whole genome shotgun (WGS) entry which is preliminary data.</text>
</comment>
<evidence type="ECO:0008006" key="5">
    <source>
        <dbReference type="Google" id="ProtNLM"/>
    </source>
</evidence>
<keyword evidence="2" id="KW-0472">Membrane</keyword>
<gene>
    <name evidence="3" type="ORF">JIN84_13715</name>
</gene>
<proteinExistence type="predicted"/>
<name>A0A934R1J3_9BACT</name>
<protein>
    <recommendedName>
        <fullName evidence="5">Verru_Chthon cassette protein A</fullName>
    </recommendedName>
</protein>
<reference evidence="3" key="1">
    <citation type="submission" date="2021-01" db="EMBL/GenBank/DDBJ databases">
        <title>Modified the classification status of verrucomicrobia.</title>
        <authorList>
            <person name="Feng X."/>
        </authorList>
    </citation>
    <scope>NUCLEOTIDE SEQUENCE</scope>
    <source>
        <strain evidence="3">JCM 18052</strain>
    </source>
</reference>
<sequence>MKAKTRTARPSGFALVVTLSMMILLTVIAVGLLSLGSVSLRTSGQTSDMSVARANARMALMLAIGELQKTTGPDTRVTARADILDENNPQVLGVWESWMGDDHDSSGRPIAPNYSNHKQGKFLGWLTSDHKEKLKQEMNELPETTAASGDRVALIGENTVGTRDADKRQIHLTPQSLVVNKSRGSFAWWVGGENQKARLPRPYAPEKDTSTALWSVLAKTHSVSDPAPFGLDAALLNHPSLTEPGEQAPADKVTSIQQSDLLTSPKPAHNRTSREHFYDLSTDSVGLLTNTATGGWRKDLNLMSENVTQTSSGLSFFRVNTKKDLMYRMASANSPTPSTSLLYPWSSYRTPQGGTNVAIYSFPAIGSWANLVNYASLYRNMSKATGNMTGKINATGINGSQGTFIHTVRVMPVIARVQWIYSHFAKGSATQPGKLDLCLQVLPVITMWNPYNVSLQSETLTFRMEGTLPPLMTYTVGGATLPKRVTVQDSRESSQGGTVKGAMTTPEKFQLNGGVTFAPGEAKVFSPPANSNILMAGYQPSGGKSYVVAEGVTTAAAAANSKITTSMSFDAQYKDPVLGVGMYLDVLRGDLNSNDILLAYRMLYKPEIARASYPAKDAAEFPQPTMAAAASAPVKFLSVSFGARMASNTHMPSKGFVQSSPFVGYTAMGEKATQEVDIGYSYPGVNHNVNSPFEFSFQGIADGVGTVVPDVEPAKNSGYIVTGYKKADGLSRCIVSELPGRPLASLAELQNWDARFENPIPPYSYNLVGNSDATPLIPRKAVVNGSSSRGAVNLQHDDSYCLNHVLFDDWFCSSLAREPSDFGTPPNTSNAKTLYENLLKDNENPLANRAYKPSQKDKAAVALDPQMATTLSTQNIGTNSATSWKTIASRLEVEGMFNVNSTSVTAWRALLGHARNQRIPHIGASGSPKLSDSLEDYAFSRFSVAGDVEARQGGTSGAFGNSAQFAGYRKFTAGQLDFLAGEIVKQVRLRGPFLSLSEFVNRQLSDDDGLAMAGAIQTALNKLTESSQNPFQVVQSLATQGTVNLATENPPPGQSGYLYPKAAVGYRLYGLPGWTRQADILRPIAPILSARDDTFTIRAYGDCRDAGGTIIKARATCEATVRRSREYVDPANDAAAYSNASGAVPVKLPANELFGRRYEMVSFRWLADNEI</sequence>
<dbReference type="AlphaFoldDB" id="A0A934R1J3"/>
<evidence type="ECO:0000313" key="4">
    <source>
        <dbReference type="Proteomes" id="UP000600139"/>
    </source>
</evidence>
<dbReference type="EMBL" id="JAENIK010000011">
    <property type="protein sequence ID" value="MBK1816678.1"/>
    <property type="molecule type" value="Genomic_DNA"/>
</dbReference>
<dbReference type="Proteomes" id="UP000600139">
    <property type="component" value="Unassembled WGS sequence"/>
</dbReference>
<evidence type="ECO:0000256" key="1">
    <source>
        <dbReference type="SAM" id="MobiDB-lite"/>
    </source>
</evidence>
<keyword evidence="2" id="KW-0812">Transmembrane</keyword>
<feature type="transmembrane region" description="Helical" evidence="2">
    <location>
        <begin position="12"/>
        <end position="35"/>
    </location>
</feature>
<organism evidence="3 4">
    <name type="scientific">Luteolibacter yonseiensis</name>
    <dbReference type="NCBI Taxonomy" id="1144680"/>
    <lineage>
        <taxon>Bacteria</taxon>
        <taxon>Pseudomonadati</taxon>
        <taxon>Verrucomicrobiota</taxon>
        <taxon>Verrucomicrobiia</taxon>
        <taxon>Verrucomicrobiales</taxon>
        <taxon>Verrucomicrobiaceae</taxon>
        <taxon>Luteolibacter</taxon>
    </lineage>
</organism>
<keyword evidence="2" id="KW-1133">Transmembrane helix</keyword>
<accession>A0A934R1J3</accession>
<dbReference type="RefSeq" id="WP_200351608.1">
    <property type="nucleotide sequence ID" value="NZ_BAABHZ010000006.1"/>
</dbReference>